<dbReference type="KEGG" id="lto:RGQ30_05620"/>
<protein>
    <submittedName>
        <fullName evidence="1">Uncharacterized protein</fullName>
    </submittedName>
</protein>
<gene>
    <name evidence="1" type="ORF">RGQ30_05620</name>
</gene>
<sequence>MLTSCFSCNRASTSSEVNPNMTAGLARMNDLQESVNELAATTKACVKLALSLEGDLRKASIDMNLVDNLHGAQSSLALISDYCKSTTFELKCFSKHFAKAYPKAGSKAGLIDREAAHFDNEVRRRGELTQQLATEILPLAHNAERALSQAANALLQRPPLGLVHAVENLERTSELHR</sequence>
<name>A0AA86MCN1_9BURK</name>
<dbReference type="EMBL" id="AP028947">
    <property type="protein sequence ID" value="BET25061.1"/>
    <property type="molecule type" value="Genomic_DNA"/>
</dbReference>
<organism evidence="1 2">
    <name type="scientific">Limnobacter thiooxidans</name>
    <dbReference type="NCBI Taxonomy" id="131080"/>
    <lineage>
        <taxon>Bacteria</taxon>
        <taxon>Pseudomonadati</taxon>
        <taxon>Pseudomonadota</taxon>
        <taxon>Betaproteobacteria</taxon>
        <taxon>Burkholderiales</taxon>
        <taxon>Burkholderiaceae</taxon>
        <taxon>Limnobacter</taxon>
    </lineage>
</organism>
<dbReference type="Proteomes" id="UP001329151">
    <property type="component" value="Chromosome"/>
</dbReference>
<reference evidence="1 2" key="1">
    <citation type="submission" date="2023-10" db="EMBL/GenBank/DDBJ databases">
        <title>Complete Genome Sequence of Limnobacter thiooxidans CS-K2T, Isolated from freshwater lake sediments in Bavaria, Germany.</title>
        <authorList>
            <person name="Naruki M."/>
            <person name="Watanabe A."/>
            <person name="Warashina T."/>
            <person name="Morita T."/>
            <person name="Arakawa K."/>
        </authorList>
    </citation>
    <scope>NUCLEOTIDE SEQUENCE [LARGE SCALE GENOMIC DNA]</scope>
    <source>
        <strain evidence="1 2">CS-K2</strain>
    </source>
</reference>
<dbReference type="AlphaFoldDB" id="A0AA86MCN1"/>
<evidence type="ECO:0000313" key="2">
    <source>
        <dbReference type="Proteomes" id="UP001329151"/>
    </source>
</evidence>
<proteinExistence type="predicted"/>
<evidence type="ECO:0000313" key="1">
    <source>
        <dbReference type="EMBL" id="BET25061.1"/>
    </source>
</evidence>
<accession>A0AA86MCN1</accession>
<dbReference type="RefSeq" id="WP_130558425.1">
    <property type="nucleotide sequence ID" value="NZ_AP028947.1"/>
</dbReference>
<keyword evidence="2" id="KW-1185">Reference proteome</keyword>